<proteinExistence type="inferred from homology"/>
<evidence type="ECO:0000259" key="3">
    <source>
        <dbReference type="SMART" id="SM00955"/>
    </source>
</evidence>
<dbReference type="GO" id="GO:0003723">
    <property type="term" value="F:RNA binding"/>
    <property type="evidence" value="ECO:0007669"/>
    <property type="project" value="InterPro"/>
</dbReference>
<feature type="compositionally biased region" description="Polar residues" evidence="2">
    <location>
        <begin position="1058"/>
        <end position="1095"/>
    </location>
</feature>
<dbReference type="InterPro" id="IPR033771">
    <property type="entry name" value="Rrp44_CSD1"/>
</dbReference>
<comment type="similarity">
    <text evidence="1">Belongs to the RNR ribonuclease family.</text>
</comment>
<evidence type="ECO:0000313" key="4">
    <source>
        <dbReference type="EMBL" id="CAG6713337.1"/>
    </source>
</evidence>
<dbReference type="InterPro" id="IPR012340">
    <property type="entry name" value="NA-bd_OB-fold"/>
</dbReference>
<feature type="compositionally biased region" description="Low complexity" evidence="2">
    <location>
        <begin position="934"/>
        <end position="946"/>
    </location>
</feature>
<dbReference type="AlphaFoldDB" id="A0A8D8V2G6"/>
<keyword evidence="4" id="KW-0540">Nuclease</keyword>
<dbReference type="PANTHER" id="PTHR23355:SF9">
    <property type="entry name" value="DIS3-LIKE EXONUCLEASE 2"/>
    <property type="match status" value="1"/>
</dbReference>
<dbReference type="InterPro" id="IPR050180">
    <property type="entry name" value="RNR_Ribonuclease"/>
</dbReference>
<feature type="domain" description="RNB" evidence="3">
    <location>
        <begin position="300"/>
        <end position="691"/>
    </location>
</feature>
<sequence>MSACLVGQRPLDKKMTETVRTKQKELKHIFQTIADCAEENNKRTGDTNKFEPYWKYLDVEHGLNRKTLYQGIFHVNRNNKDIGYVTPPCCILGKDDIHVVGLKNRNRAFEGDKVVVKILHFKQWVKDQKKKEGIAPTGRIVYILELNHPRTSLGRIEKLDTKQPVACLGFESLDPCVPPVAIVQEFLDWKQKQEDSSPFSSVFYTQAQFLQGLLYYVKVNSYPVCNIAKGQLVDVIGSQARSVSGSQLICLLQRELSALIDKYRFRVQSYEDRKLRSINKHFTREYEEKSYIGEADLDKRVDLTDRIVFSIAPHDRSPDEACVGYSVRSRPNDSLEVQVHVSDVATYLSREVPTDGKNKPLRGPALILANMYKTLVKTAEFNCISVSTQNRRISSLLPAALRKICALTPGERKLALTFEFLLDKDGKEIGESRLFGSVIESTAHLTYAHVNKLIDSPTIESLNWLATELAAVAASTVKPKSKTKLPAAPKPPSLDRLSLLRTSVLSFVSRSSEAVAQAEVKLDLPKPDVKFTIQNEVPTRVHVAYGLNKLDSLVSHWTHRVESCAANRLIANFPNSALLLRQPGPDQRLFQVLADFLRANQIELDVSDPPVSLAKSWQKFRTLDPECRNLVPILLVLFDQVLPEPELCTPFHADSTHHYTRNQEYVTQLTSPLHHFTHIIVQKQLLSALELNSGPKDTSLDTPHYMKTLADAHNRLAAEIQSLNKNAREMYLAMQLGYKSNCLNCPAVIVAVYEQSVEILIPSLYLRTTLYLDKYEHLTRMESGLWTHQVSWTHPQHVQSLSLLSTIPVRLTKCAYNFSVNVDLRHPLNKGEDGVSLLVEPQGAEDHRSGPSILSQISASDINALCKSVAAPGFAGNDLPSLLGSPPPPKPTSDKPKRERNRNNKKGKSESLSDTANSTSGSKPTTPLVGGPGSSDPSSGSGPSSSWFGQQTKMSKQEARAATKTQTKINDLLASQIESLTMNSSDSDSDSATNVNKTGFSPSRQSTQTMTSQAPQPMTSFWRKNSLVSQYPTLVLRAPTSSTQASPSVPSATVPASQGPSATISSPNRQSGPQTPSKSSDGSSESALNQQSRPQGTFVRPSESASSPSSSQPTRPQTLSRPSEGASSSSSPIKPSAPSSAAFKASPFLIPDTAAPTTTSRSTPYSYTANSLSRTTTAPYPEEHRPSSSSSSSSNTQSPTDPKKPKQPDNCVLS</sequence>
<feature type="compositionally biased region" description="Polar residues" evidence="2">
    <location>
        <begin position="910"/>
        <end position="925"/>
    </location>
</feature>
<dbReference type="EMBL" id="HBUF01350525">
    <property type="protein sequence ID" value="CAG6713337.1"/>
    <property type="molecule type" value="Transcribed_RNA"/>
</dbReference>
<name>A0A8D8V2G6_9HEMI</name>
<evidence type="ECO:0000256" key="1">
    <source>
        <dbReference type="ARBA" id="ARBA00005785"/>
    </source>
</evidence>
<dbReference type="SMART" id="SM00955">
    <property type="entry name" value="RNB"/>
    <property type="match status" value="1"/>
</dbReference>
<feature type="compositionally biased region" description="Low complexity" evidence="2">
    <location>
        <begin position="1045"/>
        <end position="1057"/>
    </location>
</feature>
<organism evidence="4">
    <name type="scientific">Cacopsylla melanoneura</name>
    <dbReference type="NCBI Taxonomy" id="428564"/>
    <lineage>
        <taxon>Eukaryota</taxon>
        <taxon>Metazoa</taxon>
        <taxon>Ecdysozoa</taxon>
        <taxon>Arthropoda</taxon>
        <taxon>Hexapoda</taxon>
        <taxon>Insecta</taxon>
        <taxon>Pterygota</taxon>
        <taxon>Neoptera</taxon>
        <taxon>Paraneoptera</taxon>
        <taxon>Hemiptera</taxon>
        <taxon>Sternorrhyncha</taxon>
        <taxon>Psylloidea</taxon>
        <taxon>Psyllidae</taxon>
        <taxon>Psyllinae</taxon>
        <taxon>Cacopsylla</taxon>
    </lineage>
</organism>
<reference evidence="4" key="1">
    <citation type="submission" date="2021-05" db="EMBL/GenBank/DDBJ databases">
        <authorList>
            <person name="Alioto T."/>
            <person name="Alioto T."/>
            <person name="Gomez Garrido J."/>
        </authorList>
    </citation>
    <scope>NUCLEOTIDE SEQUENCE</scope>
</reference>
<dbReference type="GO" id="GO:0006402">
    <property type="term" value="P:mRNA catabolic process"/>
    <property type="evidence" value="ECO:0007669"/>
    <property type="project" value="TreeGrafter"/>
</dbReference>
<keyword evidence="4" id="KW-0378">Hydrolase</keyword>
<dbReference type="GO" id="GO:0000932">
    <property type="term" value="C:P-body"/>
    <property type="evidence" value="ECO:0007669"/>
    <property type="project" value="TreeGrafter"/>
</dbReference>
<keyword evidence="4" id="KW-0269">Exonuclease</keyword>
<protein>
    <submittedName>
        <fullName evidence="4">DIS3-like exonuclease 2</fullName>
    </submittedName>
</protein>
<feature type="compositionally biased region" description="Low complexity" evidence="2">
    <location>
        <begin position="1100"/>
        <end position="1169"/>
    </location>
</feature>
<feature type="region of interest" description="Disordered" evidence="2">
    <location>
        <begin position="1039"/>
        <end position="1214"/>
    </location>
</feature>
<dbReference type="GO" id="GO:0000175">
    <property type="term" value="F:3'-5'-RNA exonuclease activity"/>
    <property type="evidence" value="ECO:0007669"/>
    <property type="project" value="TreeGrafter"/>
</dbReference>
<feature type="compositionally biased region" description="Polar residues" evidence="2">
    <location>
        <begin position="992"/>
        <end position="1021"/>
    </location>
</feature>
<dbReference type="Gene3D" id="2.40.50.690">
    <property type="match status" value="1"/>
</dbReference>
<feature type="region of interest" description="Disordered" evidence="2">
    <location>
        <begin position="980"/>
        <end position="1021"/>
    </location>
</feature>
<accession>A0A8D8V2G6</accession>
<dbReference type="Pfam" id="PF00773">
    <property type="entry name" value="RNB"/>
    <property type="match status" value="1"/>
</dbReference>
<dbReference type="SUPFAM" id="SSF50249">
    <property type="entry name" value="Nucleic acid-binding proteins"/>
    <property type="match status" value="2"/>
</dbReference>
<feature type="region of interest" description="Disordered" evidence="2">
    <location>
        <begin position="877"/>
        <end position="967"/>
    </location>
</feature>
<dbReference type="InterPro" id="IPR001900">
    <property type="entry name" value="RNase_II/R"/>
</dbReference>
<dbReference type="Pfam" id="PF17216">
    <property type="entry name" value="Rrp44_CSD1"/>
    <property type="match status" value="1"/>
</dbReference>
<dbReference type="PANTHER" id="PTHR23355">
    <property type="entry name" value="RIBONUCLEASE"/>
    <property type="match status" value="1"/>
</dbReference>
<evidence type="ECO:0000256" key="2">
    <source>
        <dbReference type="SAM" id="MobiDB-lite"/>
    </source>
</evidence>